<name>A0A0N5BES5_STREA</name>
<dbReference type="WBParaSite" id="SPAL_0000449700.1">
    <property type="protein sequence ID" value="SPAL_0000449700.1"/>
    <property type="gene ID" value="SPAL_0000449700"/>
</dbReference>
<evidence type="ECO:0000313" key="1">
    <source>
        <dbReference type="Proteomes" id="UP000046392"/>
    </source>
</evidence>
<sequence>MAPPERYPLAEFGDKKSYSKFLNLVTSHMAEDEKVNCIMASIPKEWKNTFLRKIIQTDEDAKLTSDGLLKLVEEEFKCQVESEPVAVRVNKLFTTRFPFKEKNACSKIIDELEN</sequence>
<dbReference type="AlphaFoldDB" id="A0A0N5BES5"/>
<reference evidence="2" key="1">
    <citation type="submission" date="2017-02" db="UniProtKB">
        <authorList>
            <consortium name="WormBaseParasite"/>
        </authorList>
    </citation>
    <scope>IDENTIFICATION</scope>
</reference>
<evidence type="ECO:0000313" key="2">
    <source>
        <dbReference type="WBParaSite" id="SPAL_0000449700.1"/>
    </source>
</evidence>
<proteinExistence type="predicted"/>
<dbReference type="Proteomes" id="UP000046392">
    <property type="component" value="Unplaced"/>
</dbReference>
<protein>
    <submittedName>
        <fullName evidence="2">Uncharacterized protein</fullName>
    </submittedName>
</protein>
<accession>A0A0N5BES5</accession>
<organism evidence="1 2">
    <name type="scientific">Strongyloides papillosus</name>
    <name type="common">Intestinal threadworm</name>
    <dbReference type="NCBI Taxonomy" id="174720"/>
    <lineage>
        <taxon>Eukaryota</taxon>
        <taxon>Metazoa</taxon>
        <taxon>Ecdysozoa</taxon>
        <taxon>Nematoda</taxon>
        <taxon>Chromadorea</taxon>
        <taxon>Rhabditida</taxon>
        <taxon>Tylenchina</taxon>
        <taxon>Panagrolaimomorpha</taxon>
        <taxon>Strongyloidoidea</taxon>
        <taxon>Strongyloididae</taxon>
        <taxon>Strongyloides</taxon>
    </lineage>
</organism>
<keyword evidence="1" id="KW-1185">Reference proteome</keyword>